<feature type="transmembrane region" description="Helical" evidence="1">
    <location>
        <begin position="17"/>
        <end position="42"/>
    </location>
</feature>
<keyword evidence="3" id="KW-1185">Reference proteome</keyword>
<evidence type="ECO:0000313" key="3">
    <source>
        <dbReference type="Proteomes" id="UP001409291"/>
    </source>
</evidence>
<reference evidence="2 3" key="1">
    <citation type="submission" date="2024-04" db="EMBL/GenBank/DDBJ databases">
        <title>WGS of bacteria from Torrens River.</title>
        <authorList>
            <person name="Wyrsch E.R."/>
            <person name="Drigo B."/>
        </authorList>
    </citation>
    <scope>NUCLEOTIDE SEQUENCE [LARGE SCALE GENOMIC DNA]</scope>
    <source>
        <strain evidence="2 3">TWI391</strain>
    </source>
</reference>
<gene>
    <name evidence="2" type="ORF">ABE541_25625</name>
</gene>
<name>A0ABV0C1N3_9SPHI</name>
<proteinExistence type="predicted"/>
<keyword evidence="1" id="KW-0472">Membrane</keyword>
<evidence type="ECO:0000256" key="1">
    <source>
        <dbReference type="SAM" id="Phobius"/>
    </source>
</evidence>
<dbReference type="RefSeq" id="WP_346583585.1">
    <property type="nucleotide sequence ID" value="NZ_JBDJNQ010000022.1"/>
</dbReference>
<sequence length="76" mass="8812">MKNIFLQAAAGSGFGNLFYFLIVIAIMVVLFIVFRNLILWYYKIDVISKNIQEQTEIQRAILRKLESFNDAQKANP</sequence>
<keyword evidence="1" id="KW-1133">Transmembrane helix</keyword>
<comment type="caution">
    <text evidence="2">The sequence shown here is derived from an EMBL/GenBank/DDBJ whole genome shotgun (WGS) entry which is preliminary data.</text>
</comment>
<keyword evidence="1" id="KW-0812">Transmembrane</keyword>
<dbReference type="Proteomes" id="UP001409291">
    <property type="component" value="Unassembled WGS sequence"/>
</dbReference>
<evidence type="ECO:0000313" key="2">
    <source>
        <dbReference type="EMBL" id="MEN5380667.1"/>
    </source>
</evidence>
<dbReference type="EMBL" id="JBDJNQ010000022">
    <property type="protein sequence ID" value="MEN5380667.1"/>
    <property type="molecule type" value="Genomic_DNA"/>
</dbReference>
<accession>A0ABV0C1N3</accession>
<organism evidence="2 3">
    <name type="scientific">Sphingobacterium kitahiroshimense</name>
    <dbReference type="NCBI Taxonomy" id="470446"/>
    <lineage>
        <taxon>Bacteria</taxon>
        <taxon>Pseudomonadati</taxon>
        <taxon>Bacteroidota</taxon>
        <taxon>Sphingobacteriia</taxon>
        <taxon>Sphingobacteriales</taxon>
        <taxon>Sphingobacteriaceae</taxon>
        <taxon>Sphingobacterium</taxon>
    </lineage>
</organism>
<protein>
    <submittedName>
        <fullName evidence="2">Uncharacterized protein</fullName>
    </submittedName>
</protein>